<dbReference type="RefSeq" id="WP_284825024.1">
    <property type="nucleotide sequence ID" value="NZ_CP126969.1"/>
</dbReference>
<dbReference type="CDD" id="cd09755">
    <property type="entry name" value="Cas2_I-E"/>
    <property type="match status" value="1"/>
</dbReference>
<feature type="compositionally biased region" description="Basic residues" evidence="1">
    <location>
        <begin position="103"/>
        <end position="114"/>
    </location>
</feature>
<keyword evidence="3" id="KW-1185">Reference proteome</keyword>
<evidence type="ECO:0000256" key="1">
    <source>
        <dbReference type="SAM" id="MobiDB-lite"/>
    </source>
</evidence>
<evidence type="ECO:0000313" key="3">
    <source>
        <dbReference type="Proteomes" id="UP001225598"/>
    </source>
</evidence>
<organism evidence="2 3">
    <name type="scientific">Corynebacterium breve</name>
    <dbReference type="NCBI Taxonomy" id="3049799"/>
    <lineage>
        <taxon>Bacteria</taxon>
        <taxon>Bacillati</taxon>
        <taxon>Actinomycetota</taxon>
        <taxon>Actinomycetes</taxon>
        <taxon>Mycobacteriales</taxon>
        <taxon>Corynebacteriaceae</taxon>
        <taxon>Corynebacterium</taxon>
    </lineage>
</organism>
<sequence>MILSVVPEKLRGYVSRWLFEVHPNVFVGRPSARVRDKLWETVQTNLAGGRAVMTYPSNKNEQGFIVLTHNSQWEMTDFDGISLALKPANSSASKTKAGWSQASRRRANYRRKRS</sequence>
<feature type="region of interest" description="Disordered" evidence="1">
    <location>
        <begin position="88"/>
        <end position="114"/>
    </location>
</feature>
<feature type="compositionally biased region" description="Polar residues" evidence="1">
    <location>
        <begin position="88"/>
        <end position="102"/>
    </location>
</feature>
<proteinExistence type="predicted"/>
<accession>A0ABY8VDH8</accession>
<protein>
    <submittedName>
        <fullName evidence="2">Type I-E CRISPR-associated endoribonuclease Cas2e</fullName>
    </submittedName>
</protein>
<name>A0ABY8VDH8_9CORY</name>
<dbReference type="Pfam" id="PF09707">
    <property type="entry name" value="Cas_Cas2CT1978"/>
    <property type="match status" value="1"/>
</dbReference>
<dbReference type="Gene3D" id="3.30.70.240">
    <property type="match status" value="1"/>
</dbReference>
<dbReference type="Proteomes" id="UP001225598">
    <property type="component" value="Chromosome"/>
</dbReference>
<dbReference type="EMBL" id="CP126969">
    <property type="protein sequence ID" value="WIM67719.1"/>
    <property type="molecule type" value="Genomic_DNA"/>
</dbReference>
<dbReference type="NCBIfam" id="TIGR01873">
    <property type="entry name" value="cas_CT1978"/>
    <property type="match status" value="1"/>
</dbReference>
<dbReference type="InterPro" id="IPR010152">
    <property type="entry name" value="CRISPR-assoc_prot_Cas2_sub"/>
</dbReference>
<gene>
    <name evidence="2" type="primary">cas2e</name>
    <name evidence="2" type="ORF">QP027_11680</name>
</gene>
<evidence type="ECO:0000313" key="2">
    <source>
        <dbReference type="EMBL" id="WIM67719.1"/>
    </source>
</evidence>
<reference evidence="2 3" key="1">
    <citation type="submission" date="2023-05" db="EMBL/GenBank/DDBJ databases">
        <title>Corynebacterium suedekumii sp. nov. and Corynebacterium breve sp. nov. isolated from raw cow's milk.</title>
        <authorList>
            <person name="Baer M.K."/>
            <person name="Mehl L."/>
            <person name="Hellmuth R."/>
            <person name="Marke G."/>
            <person name="Lipski A."/>
        </authorList>
    </citation>
    <scope>NUCLEOTIDE SEQUENCE [LARGE SCALE GENOMIC DNA]</scope>
    <source>
        <strain evidence="2 3">R4</strain>
    </source>
</reference>